<keyword evidence="3" id="KW-1185">Reference proteome</keyword>
<organism evidence="2 3">
    <name type="scientific">Nonomuraea roseoviolacea subsp. carminata</name>
    <dbReference type="NCBI Taxonomy" id="160689"/>
    <lineage>
        <taxon>Bacteria</taxon>
        <taxon>Bacillati</taxon>
        <taxon>Actinomycetota</taxon>
        <taxon>Actinomycetes</taxon>
        <taxon>Streptosporangiales</taxon>
        <taxon>Streptosporangiaceae</taxon>
        <taxon>Nonomuraea</taxon>
    </lineage>
</organism>
<comment type="caution">
    <text evidence="2">The sequence shown here is derived from an EMBL/GenBank/DDBJ whole genome shotgun (WGS) entry which is preliminary data.</text>
</comment>
<feature type="region of interest" description="Disordered" evidence="1">
    <location>
        <begin position="57"/>
        <end position="101"/>
    </location>
</feature>
<evidence type="ECO:0000313" key="3">
    <source>
        <dbReference type="Proteomes" id="UP001320766"/>
    </source>
</evidence>
<gene>
    <name evidence="2" type="ORF">HD595_006743</name>
</gene>
<accession>A0ABT1K9H2</accession>
<dbReference type="EMBL" id="JAMZEC010000001">
    <property type="protein sequence ID" value="MCP2350621.1"/>
    <property type="molecule type" value="Genomic_DNA"/>
</dbReference>
<name>A0ABT1K9H2_9ACTN</name>
<proteinExistence type="predicted"/>
<evidence type="ECO:0000256" key="1">
    <source>
        <dbReference type="SAM" id="MobiDB-lite"/>
    </source>
</evidence>
<sequence>MDRYQVVAPYVTVPTTTRRGQQVIGLLKGAFVPDDAPREWVDRHLRKKLIEKVASFAAPAPAPAPAPVVKEPEKREEPQGDGDGLTAPPESGPGSGKQEWVDYAVARGMDRAEAASMKRDDLIAALRED</sequence>
<dbReference type="Proteomes" id="UP001320766">
    <property type="component" value="Unassembled WGS sequence"/>
</dbReference>
<evidence type="ECO:0000313" key="2">
    <source>
        <dbReference type="EMBL" id="MCP2350621.1"/>
    </source>
</evidence>
<protein>
    <submittedName>
        <fullName evidence="2">Uncharacterized protein</fullName>
    </submittedName>
</protein>
<reference evidence="2 3" key="1">
    <citation type="submission" date="2022-06" db="EMBL/GenBank/DDBJ databases">
        <title>Sequencing the genomes of 1000 actinobacteria strains.</title>
        <authorList>
            <person name="Klenk H.-P."/>
        </authorList>
    </citation>
    <scope>NUCLEOTIDE SEQUENCE [LARGE SCALE GENOMIC DNA]</scope>
    <source>
        <strain evidence="2 3">DSM 44170</strain>
    </source>
</reference>
<dbReference type="RefSeq" id="WP_253776163.1">
    <property type="nucleotide sequence ID" value="NZ_BAAAVE010000017.1"/>
</dbReference>